<evidence type="ECO:0000313" key="2">
    <source>
        <dbReference type="Proteomes" id="UP001652662"/>
    </source>
</evidence>
<keyword evidence="2" id="KW-1185">Reference proteome</keyword>
<feature type="region of interest" description="Disordered" evidence="1">
    <location>
        <begin position="30"/>
        <end position="187"/>
    </location>
</feature>
<accession>A0ABM2FM96</accession>
<reference evidence="3" key="1">
    <citation type="submission" date="2025-08" db="UniProtKB">
        <authorList>
            <consortium name="RefSeq"/>
        </authorList>
    </citation>
    <scope>IDENTIFICATION</scope>
    <source>
        <tissue evidence="3">Blood</tissue>
    </source>
</reference>
<feature type="compositionally biased region" description="Basic residues" evidence="1">
    <location>
        <begin position="96"/>
        <end position="113"/>
    </location>
</feature>
<protein>
    <submittedName>
        <fullName evidence="3">Hydro-lyase KRH_21160</fullName>
    </submittedName>
</protein>
<dbReference type="GeneID" id="103564359"/>
<evidence type="ECO:0000256" key="1">
    <source>
        <dbReference type="SAM" id="MobiDB-lite"/>
    </source>
</evidence>
<name>A0ABM2FM96_EQUPR</name>
<dbReference type="Proteomes" id="UP001652662">
    <property type="component" value="Chromosome 22"/>
</dbReference>
<gene>
    <name evidence="3" type="primary">LOC103564359</name>
</gene>
<evidence type="ECO:0000313" key="3">
    <source>
        <dbReference type="RefSeq" id="XP_008538257.2"/>
    </source>
</evidence>
<proteinExistence type="predicted"/>
<organism evidence="2 3">
    <name type="scientific">Equus przewalskii</name>
    <name type="common">Przewalski's horse</name>
    <name type="synonym">Equus caballus przewalskii</name>
    <dbReference type="NCBI Taxonomy" id="9798"/>
    <lineage>
        <taxon>Eukaryota</taxon>
        <taxon>Metazoa</taxon>
        <taxon>Chordata</taxon>
        <taxon>Craniata</taxon>
        <taxon>Vertebrata</taxon>
        <taxon>Euteleostomi</taxon>
        <taxon>Mammalia</taxon>
        <taxon>Eutheria</taxon>
        <taxon>Laurasiatheria</taxon>
        <taxon>Perissodactyla</taxon>
        <taxon>Equidae</taxon>
        <taxon>Equus</taxon>
    </lineage>
</organism>
<feature type="compositionally biased region" description="Basic residues" evidence="1">
    <location>
        <begin position="75"/>
        <end position="86"/>
    </location>
</feature>
<sequence length="206" mass="21851">MAPPPTGCWPPASQEAGLFAVFAAGRALPSLAEPGRAQPSPAERSRTQPSPAEPYARTAAAARAPPSERASERPRPRRRRRPRGRRCPLAADRPRQRPPRSRRGGSGRRRLRGRGGGPGEGTPSLPAARRPPPAGSEPQSAPSIPRPRTLRGRAPGSTQAQDCRWTSPLPRNRCVWTGQPPRKAGATGVPLGMGLAVEGAPRSVLV</sequence>
<feature type="compositionally biased region" description="Low complexity" evidence="1">
    <location>
        <begin position="53"/>
        <end position="68"/>
    </location>
</feature>
<dbReference type="RefSeq" id="XP_008538257.2">
    <property type="nucleotide sequence ID" value="XM_008540035.2"/>
</dbReference>